<accession>A0A1F5Z8H8</accession>
<feature type="transmembrane region" description="Helical" evidence="5">
    <location>
        <begin position="270"/>
        <end position="290"/>
    </location>
</feature>
<keyword evidence="4 5" id="KW-0472">Membrane</keyword>
<gene>
    <name evidence="6" type="ORF">A2154_00755</name>
</gene>
<evidence type="ECO:0000313" key="6">
    <source>
        <dbReference type="EMBL" id="OGG08614.1"/>
    </source>
</evidence>
<feature type="transmembrane region" description="Helical" evidence="5">
    <location>
        <begin position="52"/>
        <end position="72"/>
    </location>
</feature>
<feature type="transmembrane region" description="Helical" evidence="5">
    <location>
        <begin position="311"/>
        <end position="332"/>
    </location>
</feature>
<comment type="caution">
    <text evidence="6">The sequence shown here is derived from an EMBL/GenBank/DDBJ whole genome shotgun (WGS) entry which is preliminary data.</text>
</comment>
<dbReference type="Proteomes" id="UP000176854">
    <property type="component" value="Unassembled WGS sequence"/>
</dbReference>
<feature type="transmembrane region" description="Helical" evidence="5">
    <location>
        <begin position="93"/>
        <end position="114"/>
    </location>
</feature>
<dbReference type="Pfam" id="PF01943">
    <property type="entry name" value="Polysacc_synt"/>
    <property type="match status" value="1"/>
</dbReference>
<feature type="transmembrane region" description="Helical" evidence="5">
    <location>
        <begin position="154"/>
        <end position="177"/>
    </location>
</feature>
<evidence type="ECO:0000256" key="4">
    <source>
        <dbReference type="ARBA" id="ARBA00023136"/>
    </source>
</evidence>
<feature type="transmembrane region" description="Helical" evidence="5">
    <location>
        <begin position="120"/>
        <end position="142"/>
    </location>
</feature>
<dbReference type="EMBL" id="MFJC01000060">
    <property type="protein sequence ID" value="OGG08614.1"/>
    <property type="molecule type" value="Genomic_DNA"/>
</dbReference>
<feature type="transmembrane region" description="Helical" evidence="5">
    <location>
        <begin position="378"/>
        <end position="398"/>
    </location>
</feature>
<evidence type="ECO:0000256" key="5">
    <source>
        <dbReference type="SAM" id="Phobius"/>
    </source>
</evidence>
<dbReference type="AlphaFoldDB" id="A0A1F5Z8H8"/>
<evidence type="ECO:0000313" key="7">
    <source>
        <dbReference type="Proteomes" id="UP000176854"/>
    </source>
</evidence>
<feature type="transmembrane region" description="Helical" evidence="5">
    <location>
        <begin position="229"/>
        <end position="250"/>
    </location>
</feature>
<feature type="transmembrane region" description="Helical" evidence="5">
    <location>
        <begin position="183"/>
        <end position="205"/>
    </location>
</feature>
<dbReference type="GO" id="GO:0016020">
    <property type="term" value="C:membrane"/>
    <property type="evidence" value="ECO:0007669"/>
    <property type="project" value="UniProtKB-SubCell"/>
</dbReference>
<evidence type="ECO:0000256" key="3">
    <source>
        <dbReference type="ARBA" id="ARBA00022989"/>
    </source>
</evidence>
<feature type="transmembrane region" description="Helical" evidence="5">
    <location>
        <begin position="404"/>
        <end position="429"/>
    </location>
</feature>
<evidence type="ECO:0000256" key="2">
    <source>
        <dbReference type="ARBA" id="ARBA00022692"/>
    </source>
</evidence>
<dbReference type="PANTHER" id="PTHR43424">
    <property type="entry name" value="LOCUS PUTATIVE PROTEIN 1-RELATED"/>
    <property type="match status" value="1"/>
</dbReference>
<reference evidence="6 7" key="1">
    <citation type="journal article" date="2016" name="Nat. Commun.">
        <title>Thousands of microbial genomes shed light on interconnected biogeochemical processes in an aquifer system.</title>
        <authorList>
            <person name="Anantharaman K."/>
            <person name="Brown C.T."/>
            <person name="Hug L.A."/>
            <person name="Sharon I."/>
            <person name="Castelle C.J."/>
            <person name="Probst A.J."/>
            <person name="Thomas B.C."/>
            <person name="Singh A."/>
            <person name="Wilkins M.J."/>
            <person name="Karaoz U."/>
            <person name="Brodie E.L."/>
            <person name="Williams K.H."/>
            <person name="Hubbard S.S."/>
            <person name="Banfield J.F."/>
        </authorList>
    </citation>
    <scope>NUCLEOTIDE SEQUENCE [LARGE SCALE GENOMIC DNA]</scope>
</reference>
<feature type="transmembrane region" description="Helical" evidence="5">
    <location>
        <begin position="352"/>
        <end position="371"/>
    </location>
</feature>
<feature type="transmembrane region" description="Helical" evidence="5">
    <location>
        <begin position="20"/>
        <end position="46"/>
    </location>
</feature>
<proteinExistence type="predicted"/>
<name>A0A1F5Z8H8_9BACT</name>
<evidence type="ECO:0000256" key="1">
    <source>
        <dbReference type="ARBA" id="ARBA00004141"/>
    </source>
</evidence>
<keyword evidence="2 5" id="KW-0812">Transmembrane</keyword>
<dbReference type="STRING" id="1798373.A2154_00755"/>
<sequence>MGIWQLSKAAIIMHNTASQLITRLIGTGATFLITLMIARSYGLVLYGDFTKITTFVALFYILTDFGMNAVYLQKSREQEPDGVHWQSLLGTRIILSLVLLFLCTGLLVFLPTGVGRGYTAFVKFGILLYSLTILFHGIITSANAYFQKKLRYELATLAVAAGSVVSVILVYLGTYIFLPPAGLLFSVISLAIGALISAACSAALVRGQVQTLIPHLTVSRILPLLRDSLPLALTLVFNLVYFRIDILILTITRSTVEVGVYGLAYKFFEFALVIPTFFMNSLYPILLGAVGRESDAGAGEIKLQPEFVRMIRNAGLALLIFSMVVLVIYMTMAPYLTLINRQFSESVRALRILSLSLPLFFLSSLGMWVLVTLRRQRLLVGIYFSAMLINIVLNLIFIPSHGYIAAAVITGVTEVVVLVSSFWVIFNLLRFPKRRESA</sequence>
<dbReference type="PANTHER" id="PTHR43424:SF1">
    <property type="entry name" value="LOCUS PUTATIVE PROTEIN 1-RELATED"/>
    <property type="match status" value="1"/>
</dbReference>
<dbReference type="InterPro" id="IPR002797">
    <property type="entry name" value="Polysacc_synth"/>
</dbReference>
<keyword evidence="3 5" id="KW-1133">Transmembrane helix</keyword>
<dbReference type="InterPro" id="IPR052556">
    <property type="entry name" value="PolySynth_Transporter"/>
</dbReference>
<organism evidence="6 7">
    <name type="scientific">Candidatus Gottesmanbacteria bacterium RBG_16_43_7</name>
    <dbReference type="NCBI Taxonomy" id="1798373"/>
    <lineage>
        <taxon>Bacteria</taxon>
        <taxon>Candidatus Gottesmaniibacteriota</taxon>
    </lineage>
</organism>
<comment type="subcellular location">
    <subcellularLocation>
        <location evidence="1">Membrane</location>
        <topology evidence="1">Multi-pass membrane protein</topology>
    </subcellularLocation>
</comment>
<protein>
    <submittedName>
        <fullName evidence="6">Uncharacterized protein</fullName>
    </submittedName>
</protein>